<dbReference type="Proteomes" id="UP000442105">
    <property type="component" value="Unassembled WGS sequence"/>
</dbReference>
<proteinExistence type="predicted"/>
<name>A0AA90UF17_9BACT</name>
<sequence length="318" mass="35245">MKRKSINIILAASLLMSCSASNDAPDTLADGSHAVKLNVRVGVSAGVVTGSRELDTWDGAQQVNDMRIYVFRCPAEKKGTPEEAYTYCTPIETEAAQKGYYTVDAFNNREPYYSAEHQNMPEQHSYTFEPYLENGYYYQFLAIGRDDKYATKKVLTEPKFTENETKLEDARIALTEEEKNSAKLGILNTTELFSGILQDENTREKAPVLVTEETKYFHRTLTASRNVAGLIIYVENIPAQVESNAAGDVRTVTFKPTSLSVVATGISTETLIRQKQAPADAEPLTYQTLGTIDLTSSNGWTVDATENIFKRAADSQKG</sequence>
<feature type="signal peptide" evidence="1">
    <location>
        <begin position="1"/>
        <end position="22"/>
    </location>
</feature>
<evidence type="ECO:0008006" key="4">
    <source>
        <dbReference type="Google" id="ProtNLM"/>
    </source>
</evidence>
<organism evidence="2 3">
    <name type="scientific">Segatella copri</name>
    <dbReference type="NCBI Taxonomy" id="165179"/>
    <lineage>
        <taxon>Bacteria</taxon>
        <taxon>Pseudomonadati</taxon>
        <taxon>Bacteroidota</taxon>
        <taxon>Bacteroidia</taxon>
        <taxon>Bacteroidales</taxon>
        <taxon>Prevotellaceae</taxon>
        <taxon>Segatella</taxon>
    </lineage>
</organism>
<evidence type="ECO:0000313" key="2">
    <source>
        <dbReference type="EMBL" id="MQN12567.1"/>
    </source>
</evidence>
<accession>A0AA90UF17</accession>
<dbReference type="RefSeq" id="WP_153128410.1">
    <property type="nucleotide sequence ID" value="NZ_VZCW01000188.1"/>
</dbReference>
<gene>
    <name evidence="2" type="ORF">F7D95_06975</name>
</gene>
<dbReference type="PROSITE" id="PS51257">
    <property type="entry name" value="PROKAR_LIPOPROTEIN"/>
    <property type="match status" value="1"/>
</dbReference>
<feature type="non-terminal residue" evidence="2">
    <location>
        <position position="318"/>
    </location>
</feature>
<protein>
    <recommendedName>
        <fullName evidence="4">Fimbrillin family protein</fullName>
    </recommendedName>
</protein>
<dbReference type="EMBL" id="VZCW01000188">
    <property type="protein sequence ID" value="MQN12567.1"/>
    <property type="molecule type" value="Genomic_DNA"/>
</dbReference>
<feature type="chain" id="PRO_5041742247" description="Fimbrillin family protein" evidence="1">
    <location>
        <begin position="23"/>
        <end position="318"/>
    </location>
</feature>
<dbReference type="AlphaFoldDB" id="A0AA90UF17"/>
<keyword evidence="1" id="KW-0732">Signal</keyword>
<reference evidence="3" key="1">
    <citation type="submission" date="2019-09" db="EMBL/GenBank/DDBJ databases">
        <title>Distinct polysaccharide growth profiles of human intestinal Prevotella copri isolates.</title>
        <authorList>
            <person name="Fehlner-Peach H."/>
            <person name="Magnabosco C."/>
            <person name="Raghavan V."/>
            <person name="Scher J.U."/>
            <person name="Tett A."/>
            <person name="Cox L.M."/>
            <person name="Gottsegen C."/>
            <person name="Watters A."/>
            <person name="Wiltshire- Gordon J.D."/>
            <person name="Segata N."/>
            <person name="Bonneau R."/>
            <person name="Littman D.R."/>
        </authorList>
    </citation>
    <scope>NUCLEOTIDE SEQUENCE [LARGE SCALE GENOMIC DNA]</scope>
    <source>
        <strain evidence="3">iAQ1179</strain>
    </source>
</reference>
<evidence type="ECO:0000256" key="1">
    <source>
        <dbReference type="SAM" id="SignalP"/>
    </source>
</evidence>
<dbReference type="Gene3D" id="2.60.40.2100">
    <property type="match status" value="1"/>
</dbReference>
<evidence type="ECO:0000313" key="3">
    <source>
        <dbReference type="Proteomes" id="UP000442105"/>
    </source>
</evidence>
<comment type="caution">
    <text evidence="2">The sequence shown here is derived from an EMBL/GenBank/DDBJ whole genome shotgun (WGS) entry which is preliminary data.</text>
</comment>